<dbReference type="AlphaFoldDB" id="A0A290S659"/>
<dbReference type="RefSeq" id="WP_007587152.1">
    <property type="nucleotide sequence ID" value="NZ_CP011025.1"/>
</dbReference>
<feature type="domain" description="Response regulatory" evidence="3">
    <location>
        <begin position="5"/>
        <end position="120"/>
    </location>
</feature>
<dbReference type="InterPro" id="IPR011006">
    <property type="entry name" value="CheY-like_superfamily"/>
</dbReference>
<proteinExistence type="predicted"/>
<dbReference type="GO" id="GO:0000160">
    <property type="term" value="P:phosphorelay signal transduction system"/>
    <property type="evidence" value="ECO:0007669"/>
    <property type="project" value="InterPro"/>
</dbReference>
<evidence type="ECO:0000256" key="1">
    <source>
        <dbReference type="ARBA" id="ARBA00022553"/>
    </source>
</evidence>
<dbReference type="Proteomes" id="UP000016505">
    <property type="component" value="Chromosome I"/>
</dbReference>
<gene>
    <name evidence="4" type="ORF">PARC_a3160</name>
</gene>
<dbReference type="SUPFAM" id="SSF52172">
    <property type="entry name" value="CheY-like"/>
    <property type="match status" value="1"/>
</dbReference>
<evidence type="ECO:0000313" key="4">
    <source>
        <dbReference type="EMBL" id="ATC87576.1"/>
    </source>
</evidence>
<reference evidence="4 5" key="1">
    <citation type="journal article" date="2012" name="J. Bacteriol.">
        <title>Genome sequences of type strains of seven species of the marine bacterium Pseudoalteromonas.</title>
        <authorList>
            <person name="Xie B.B."/>
            <person name="Shu Y.L."/>
            <person name="Qin Q.L."/>
            <person name="Rong J.C."/>
            <person name="Zhang X.Y."/>
            <person name="Chen X.L."/>
            <person name="Shi M."/>
            <person name="He H.L."/>
            <person name="Zhou B.C."/>
            <person name="Zhang Y.Z."/>
        </authorList>
    </citation>
    <scope>NUCLEOTIDE SEQUENCE [LARGE SCALE GENOMIC DNA]</scope>
    <source>
        <strain evidence="4 5">A 37-1-2</strain>
    </source>
</reference>
<dbReference type="Pfam" id="PF00072">
    <property type="entry name" value="Response_reg"/>
    <property type="match status" value="1"/>
</dbReference>
<dbReference type="OrthoDB" id="281471at2"/>
<dbReference type="SMART" id="SM00448">
    <property type="entry name" value="REC"/>
    <property type="match status" value="1"/>
</dbReference>
<dbReference type="Gene3D" id="3.40.50.2300">
    <property type="match status" value="1"/>
</dbReference>
<dbReference type="PANTHER" id="PTHR44591">
    <property type="entry name" value="STRESS RESPONSE REGULATOR PROTEIN 1"/>
    <property type="match status" value="1"/>
</dbReference>
<protein>
    <recommendedName>
        <fullName evidence="3">Response regulatory domain-containing protein</fullName>
    </recommendedName>
</protein>
<dbReference type="PANTHER" id="PTHR44591:SF24">
    <property type="entry name" value="PROTEIN-GLUTAMATE METHYLESTERASE_PROTEIN-GLUTAMINE GLUTAMINASE 1"/>
    <property type="match status" value="1"/>
</dbReference>
<evidence type="ECO:0000313" key="5">
    <source>
        <dbReference type="Proteomes" id="UP000016505"/>
    </source>
</evidence>
<accession>A0A290S659</accession>
<organism evidence="4 5">
    <name type="scientific">Pseudoalteromonas arctica A 37-1-2</name>
    <dbReference type="NCBI Taxonomy" id="1117313"/>
    <lineage>
        <taxon>Bacteria</taxon>
        <taxon>Pseudomonadati</taxon>
        <taxon>Pseudomonadota</taxon>
        <taxon>Gammaproteobacteria</taxon>
        <taxon>Alteromonadales</taxon>
        <taxon>Pseudoalteromonadaceae</taxon>
        <taxon>Pseudoalteromonas</taxon>
    </lineage>
</organism>
<dbReference type="CDD" id="cd17593">
    <property type="entry name" value="REC_CheC-like"/>
    <property type="match status" value="1"/>
</dbReference>
<sequence>MMKFSILVCDDSAVARKQVVRCLNECIDAQIQQATNGAHALELLRAQSFDLLCLDLTMPEVDGIQVLETIKTEKIECFVLVISADIQEKMKQRVAQLGAIDFIDKPINKSNLNEILHKFGIH</sequence>
<evidence type="ECO:0000259" key="3">
    <source>
        <dbReference type="PROSITE" id="PS50110"/>
    </source>
</evidence>
<feature type="modified residue" description="4-aspartylphosphate" evidence="2">
    <location>
        <position position="55"/>
    </location>
</feature>
<dbReference type="PROSITE" id="PS50110">
    <property type="entry name" value="RESPONSE_REGULATORY"/>
    <property type="match status" value="1"/>
</dbReference>
<evidence type="ECO:0000256" key="2">
    <source>
        <dbReference type="PROSITE-ProRule" id="PRU00169"/>
    </source>
</evidence>
<dbReference type="InterPro" id="IPR001789">
    <property type="entry name" value="Sig_transdc_resp-reg_receiver"/>
</dbReference>
<dbReference type="EMBL" id="CP011025">
    <property type="protein sequence ID" value="ATC87576.1"/>
    <property type="molecule type" value="Genomic_DNA"/>
</dbReference>
<keyword evidence="1 2" id="KW-0597">Phosphoprotein</keyword>
<name>A0A290S659_9GAMM</name>
<dbReference type="KEGG" id="part:PARC_a3160"/>
<dbReference type="InterPro" id="IPR050595">
    <property type="entry name" value="Bact_response_regulator"/>
</dbReference>